<evidence type="ECO:0000256" key="1">
    <source>
        <dbReference type="ARBA" id="ARBA00023015"/>
    </source>
</evidence>
<dbReference type="RefSeq" id="WP_126155382.1">
    <property type="nucleotide sequence ID" value="NZ_UZWE01000042.1"/>
</dbReference>
<keyword evidence="2" id="KW-0238">DNA-binding</keyword>
<keyword evidence="3" id="KW-0804">Transcription</keyword>
<gene>
    <name evidence="5" type="primary">mcbR_3</name>
    <name evidence="5" type="ORF">PARHAE_02967</name>
</gene>
<dbReference type="SMART" id="SM00345">
    <property type="entry name" value="HTH_GNTR"/>
    <property type="match status" value="1"/>
</dbReference>
<dbReference type="InterPro" id="IPR008920">
    <property type="entry name" value="TF_FadR/GntR_C"/>
</dbReference>
<dbReference type="InterPro" id="IPR036388">
    <property type="entry name" value="WH-like_DNA-bd_sf"/>
</dbReference>
<dbReference type="Gene3D" id="1.20.120.530">
    <property type="entry name" value="GntR ligand-binding domain-like"/>
    <property type="match status" value="1"/>
</dbReference>
<dbReference type="SMART" id="SM00895">
    <property type="entry name" value="FCD"/>
    <property type="match status" value="1"/>
</dbReference>
<dbReference type="EMBL" id="UZWE01000042">
    <property type="protein sequence ID" value="VDS09760.1"/>
    <property type="molecule type" value="Genomic_DNA"/>
</dbReference>
<accession>A0A3S4DD72</accession>
<dbReference type="CDD" id="cd07377">
    <property type="entry name" value="WHTH_GntR"/>
    <property type="match status" value="1"/>
</dbReference>
<dbReference type="SUPFAM" id="SSF48008">
    <property type="entry name" value="GntR ligand-binding domain-like"/>
    <property type="match status" value="1"/>
</dbReference>
<evidence type="ECO:0000313" key="5">
    <source>
        <dbReference type="EMBL" id="VDS09760.1"/>
    </source>
</evidence>
<dbReference type="InterPro" id="IPR036390">
    <property type="entry name" value="WH_DNA-bd_sf"/>
</dbReference>
<dbReference type="InterPro" id="IPR011711">
    <property type="entry name" value="GntR_C"/>
</dbReference>
<dbReference type="OrthoDB" id="9815654at2"/>
<evidence type="ECO:0000256" key="2">
    <source>
        <dbReference type="ARBA" id="ARBA00023125"/>
    </source>
</evidence>
<name>A0A3S4DD72_9RHOB</name>
<dbReference type="GO" id="GO:0003677">
    <property type="term" value="F:DNA binding"/>
    <property type="evidence" value="ECO:0007669"/>
    <property type="project" value="UniProtKB-KW"/>
</dbReference>
<dbReference type="PROSITE" id="PS50949">
    <property type="entry name" value="HTH_GNTR"/>
    <property type="match status" value="1"/>
</dbReference>
<protein>
    <submittedName>
        <fullName evidence="5">HTH-type transcriptional regulator McbR</fullName>
    </submittedName>
</protein>
<sequence>MQQSRPDGEPSYDVGPINHHVLHEQIYDALKRHMMMGRFTPGQRLPLRKLAQSLGTSLMPVRDALQRLESVGVVVSSPTRTMIVPEPTAKEQRDLVHIRSLLEADAAAKAALNHTEAELAQIAGHCDSIRKSAETDDLDLFLEANYNFHMAIAVASRISFITTILEPLWLRMGPLVRNYMPNHDHFLRAIANHERILEALAARDPEKASSGIIHDVIESNRFDA</sequence>
<feature type="domain" description="HTH gntR-type" evidence="4">
    <location>
        <begin position="20"/>
        <end position="87"/>
    </location>
</feature>
<dbReference type="Pfam" id="PF00392">
    <property type="entry name" value="GntR"/>
    <property type="match status" value="1"/>
</dbReference>
<dbReference type="GO" id="GO:0003700">
    <property type="term" value="F:DNA-binding transcription factor activity"/>
    <property type="evidence" value="ECO:0007669"/>
    <property type="project" value="InterPro"/>
</dbReference>
<evidence type="ECO:0000313" key="6">
    <source>
        <dbReference type="Proteomes" id="UP000270743"/>
    </source>
</evidence>
<dbReference type="InterPro" id="IPR000524">
    <property type="entry name" value="Tscrpt_reg_HTH_GntR"/>
</dbReference>
<keyword evidence="6" id="KW-1185">Reference proteome</keyword>
<dbReference type="SUPFAM" id="SSF46785">
    <property type="entry name" value="Winged helix' DNA-binding domain"/>
    <property type="match status" value="1"/>
</dbReference>
<reference evidence="5 6" key="1">
    <citation type="submission" date="2018-12" db="EMBL/GenBank/DDBJ databases">
        <authorList>
            <person name="Criscuolo A."/>
        </authorList>
    </citation>
    <scope>NUCLEOTIDE SEQUENCE [LARGE SCALE GENOMIC DNA]</scope>
    <source>
        <strain evidence="5">ACIP1116241</strain>
    </source>
</reference>
<dbReference type="Pfam" id="PF07729">
    <property type="entry name" value="FCD"/>
    <property type="match status" value="1"/>
</dbReference>
<keyword evidence="1" id="KW-0805">Transcription regulation</keyword>
<dbReference type="PANTHER" id="PTHR43537:SF39">
    <property type="entry name" value="HTH-TYPE TRANSCRIPTIONAL REGULATOR MCBR"/>
    <property type="match status" value="1"/>
</dbReference>
<evidence type="ECO:0000259" key="4">
    <source>
        <dbReference type="PROSITE" id="PS50949"/>
    </source>
</evidence>
<dbReference type="Gene3D" id="1.10.10.10">
    <property type="entry name" value="Winged helix-like DNA-binding domain superfamily/Winged helix DNA-binding domain"/>
    <property type="match status" value="1"/>
</dbReference>
<proteinExistence type="predicted"/>
<dbReference type="AlphaFoldDB" id="A0A3S4DD72"/>
<organism evidence="5 6">
    <name type="scientific">Paracoccus haematequi</name>
    <dbReference type="NCBI Taxonomy" id="2491866"/>
    <lineage>
        <taxon>Bacteria</taxon>
        <taxon>Pseudomonadati</taxon>
        <taxon>Pseudomonadota</taxon>
        <taxon>Alphaproteobacteria</taxon>
        <taxon>Rhodobacterales</taxon>
        <taxon>Paracoccaceae</taxon>
        <taxon>Paracoccus</taxon>
    </lineage>
</organism>
<dbReference type="Proteomes" id="UP000270743">
    <property type="component" value="Unassembled WGS sequence"/>
</dbReference>
<dbReference type="PANTHER" id="PTHR43537">
    <property type="entry name" value="TRANSCRIPTIONAL REGULATOR, GNTR FAMILY"/>
    <property type="match status" value="1"/>
</dbReference>
<evidence type="ECO:0000256" key="3">
    <source>
        <dbReference type="ARBA" id="ARBA00023163"/>
    </source>
</evidence>